<dbReference type="PROSITE" id="PS00798">
    <property type="entry name" value="ALDOKETO_REDUCTASE_1"/>
    <property type="match status" value="1"/>
</dbReference>
<dbReference type="PRINTS" id="PR00069">
    <property type="entry name" value="ALDKETRDTASE"/>
</dbReference>
<organism evidence="2">
    <name type="scientific">Cuerna arida</name>
    <dbReference type="NCBI Taxonomy" id="1464854"/>
    <lineage>
        <taxon>Eukaryota</taxon>
        <taxon>Metazoa</taxon>
        <taxon>Ecdysozoa</taxon>
        <taxon>Arthropoda</taxon>
        <taxon>Hexapoda</taxon>
        <taxon>Insecta</taxon>
        <taxon>Pterygota</taxon>
        <taxon>Neoptera</taxon>
        <taxon>Paraneoptera</taxon>
        <taxon>Hemiptera</taxon>
        <taxon>Auchenorrhyncha</taxon>
        <taxon>Membracoidea</taxon>
        <taxon>Cicadellidae</taxon>
        <taxon>Cicadellinae</taxon>
        <taxon>Proconiini</taxon>
        <taxon>Cuerna</taxon>
    </lineage>
</organism>
<dbReference type="SUPFAM" id="SSF51430">
    <property type="entry name" value="NAD(P)-linked oxidoreductase"/>
    <property type="match status" value="2"/>
</dbReference>
<reference evidence="2" key="1">
    <citation type="submission" date="2015-11" db="EMBL/GenBank/DDBJ databases">
        <title>De novo transcriptome assembly of four potential Pierce s Disease insect vectors from Arizona vineyards.</title>
        <authorList>
            <person name="Tassone E.E."/>
        </authorList>
    </citation>
    <scope>NUCLEOTIDE SEQUENCE</scope>
</reference>
<dbReference type="GO" id="GO:0016491">
    <property type="term" value="F:oxidoreductase activity"/>
    <property type="evidence" value="ECO:0007669"/>
    <property type="project" value="InterPro"/>
</dbReference>
<sequence>DKLSRDDLFIVTKLPPIGTRPEGVEKYLNRSLEFLQMDYVDLYLIHTPFAFEDDKGMHPRDDEGSVVLDTTTDLEAIWKALESALEAGYRHIDTAAAYENEHIIGRVVQRWIEEDKLSRDDLFIVTKLPPIGTRPEGVEKYLNRSLEFLQMDYVDLYLIHTPFAFEDDKGMHPRDDEGSVVLDTTTDLEAIWKALESALEAGYRHIDTA</sequence>
<feature type="non-terminal residue" evidence="2">
    <location>
        <position position="1"/>
    </location>
</feature>
<dbReference type="InterPro" id="IPR023210">
    <property type="entry name" value="NADP_OxRdtase_dom"/>
</dbReference>
<dbReference type="Pfam" id="PF00248">
    <property type="entry name" value="Aldo_ket_red"/>
    <property type="match status" value="1"/>
</dbReference>
<accession>A0A1B6FZG4</accession>
<dbReference type="PANTHER" id="PTHR11732">
    <property type="entry name" value="ALDO/KETO REDUCTASE"/>
    <property type="match status" value="1"/>
</dbReference>
<dbReference type="InterPro" id="IPR020471">
    <property type="entry name" value="AKR"/>
</dbReference>
<name>A0A1B6FZG4_9HEMI</name>
<dbReference type="InterPro" id="IPR036812">
    <property type="entry name" value="NAD(P)_OxRdtase_dom_sf"/>
</dbReference>
<proteinExistence type="predicted"/>
<evidence type="ECO:0000313" key="2">
    <source>
        <dbReference type="EMBL" id="JAS55566.1"/>
    </source>
</evidence>
<feature type="non-terminal residue" evidence="2">
    <location>
        <position position="209"/>
    </location>
</feature>
<dbReference type="EMBL" id="GECZ01014203">
    <property type="protein sequence ID" value="JAS55566.1"/>
    <property type="molecule type" value="Transcribed_RNA"/>
</dbReference>
<evidence type="ECO:0000259" key="1">
    <source>
        <dbReference type="Pfam" id="PF00248"/>
    </source>
</evidence>
<dbReference type="AlphaFoldDB" id="A0A1B6FZG4"/>
<gene>
    <name evidence="2" type="ORF">g.7364</name>
</gene>
<feature type="domain" description="NADP-dependent oxidoreductase" evidence="1">
    <location>
        <begin position="73"/>
        <end position="197"/>
    </location>
</feature>
<dbReference type="InterPro" id="IPR018170">
    <property type="entry name" value="Aldo/ket_reductase_CS"/>
</dbReference>
<dbReference type="Gene3D" id="3.20.20.100">
    <property type="entry name" value="NADP-dependent oxidoreductase domain"/>
    <property type="match status" value="2"/>
</dbReference>
<protein>
    <recommendedName>
        <fullName evidence="1">NADP-dependent oxidoreductase domain-containing protein</fullName>
    </recommendedName>
</protein>